<feature type="compositionally biased region" description="Low complexity" evidence="1">
    <location>
        <begin position="66"/>
        <end position="90"/>
    </location>
</feature>
<dbReference type="EMBL" id="BT145967">
    <property type="protein sequence ID" value="AFK45761.1"/>
    <property type="molecule type" value="mRNA"/>
</dbReference>
<feature type="compositionally biased region" description="Basic and acidic residues" evidence="1">
    <location>
        <begin position="104"/>
        <end position="116"/>
    </location>
</feature>
<evidence type="ECO:0000313" key="2">
    <source>
        <dbReference type="EMBL" id="AFK45761.1"/>
    </source>
</evidence>
<proteinExistence type="evidence at transcript level"/>
<reference evidence="2" key="1">
    <citation type="submission" date="2012-05" db="EMBL/GenBank/DDBJ databases">
        <authorList>
            <person name="Krishnakumar V."/>
            <person name="Cheung F."/>
            <person name="Xiao Y."/>
            <person name="Chan A."/>
            <person name="Moskal W.A."/>
            <person name="Town C.D."/>
        </authorList>
    </citation>
    <scope>NUCLEOTIDE SEQUENCE</scope>
</reference>
<name>I3SZR9_LOTJA</name>
<accession>I3SZR9</accession>
<feature type="region of interest" description="Disordered" evidence="1">
    <location>
        <begin position="57"/>
        <end position="119"/>
    </location>
</feature>
<evidence type="ECO:0000256" key="1">
    <source>
        <dbReference type="SAM" id="MobiDB-lite"/>
    </source>
</evidence>
<dbReference type="AlphaFoldDB" id="I3SZR9"/>
<organism evidence="2">
    <name type="scientific">Lotus japonicus</name>
    <name type="common">Lotus corniculatus var. japonicus</name>
    <dbReference type="NCBI Taxonomy" id="34305"/>
    <lineage>
        <taxon>Eukaryota</taxon>
        <taxon>Viridiplantae</taxon>
        <taxon>Streptophyta</taxon>
        <taxon>Embryophyta</taxon>
        <taxon>Tracheophyta</taxon>
        <taxon>Spermatophyta</taxon>
        <taxon>Magnoliopsida</taxon>
        <taxon>eudicotyledons</taxon>
        <taxon>Gunneridae</taxon>
        <taxon>Pentapetalae</taxon>
        <taxon>rosids</taxon>
        <taxon>fabids</taxon>
        <taxon>Fabales</taxon>
        <taxon>Fabaceae</taxon>
        <taxon>Papilionoideae</taxon>
        <taxon>50 kb inversion clade</taxon>
        <taxon>NPAAA clade</taxon>
        <taxon>Hologalegina</taxon>
        <taxon>robinioid clade</taxon>
        <taxon>Loteae</taxon>
        <taxon>Lotus</taxon>
    </lineage>
</organism>
<protein>
    <submittedName>
        <fullName evidence="2">Uncharacterized protein</fullName>
    </submittedName>
</protein>
<sequence>MRRRPVAGLLPDQMEKSTAKYHNSRICFLASLSAFFWFLLLYFHFVVLATDHQSTTLNQNPTVNFQSQSQSQNQQQIEQPQQEIEQPQQQKKQEQTRKSIGFPDLKEEQESPEEKIFPFTRALRTAENKSDPCGGRYIYVHDLPSRFNETC</sequence>